<dbReference type="EMBL" id="JANGAC010000002">
    <property type="protein sequence ID" value="MCQ4922264.1"/>
    <property type="molecule type" value="Genomic_DNA"/>
</dbReference>
<name>A0ABT1S717_9FIRM</name>
<dbReference type="Proteomes" id="UP001524478">
    <property type="component" value="Unassembled WGS sequence"/>
</dbReference>
<protein>
    <submittedName>
        <fullName evidence="1">Uncharacterized protein</fullName>
    </submittedName>
</protein>
<organism evidence="1 2">
    <name type="scientific">Tissierella carlieri</name>
    <dbReference type="NCBI Taxonomy" id="689904"/>
    <lineage>
        <taxon>Bacteria</taxon>
        <taxon>Bacillati</taxon>
        <taxon>Bacillota</taxon>
        <taxon>Tissierellia</taxon>
        <taxon>Tissierellales</taxon>
        <taxon>Tissierellaceae</taxon>
        <taxon>Tissierella</taxon>
    </lineage>
</organism>
<dbReference type="RefSeq" id="WP_256310551.1">
    <property type="nucleotide sequence ID" value="NZ_JANGAC010000002.1"/>
</dbReference>
<evidence type="ECO:0000313" key="2">
    <source>
        <dbReference type="Proteomes" id="UP001524478"/>
    </source>
</evidence>
<comment type="caution">
    <text evidence="1">The sequence shown here is derived from an EMBL/GenBank/DDBJ whole genome shotgun (WGS) entry which is preliminary data.</text>
</comment>
<accession>A0ABT1S717</accession>
<evidence type="ECO:0000313" key="1">
    <source>
        <dbReference type="EMBL" id="MCQ4922264.1"/>
    </source>
</evidence>
<proteinExistence type="predicted"/>
<reference evidence="1 2" key="1">
    <citation type="submission" date="2022-06" db="EMBL/GenBank/DDBJ databases">
        <title>Isolation of gut microbiota from human fecal samples.</title>
        <authorList>
            <person name="Pamer E.G."/>
            <person name="Barat B."/>
            <person name="Waligurski E."/>
            <person name="Medina S."/>
            <person name="Paddock L."/>
            <person name="Mostad J."/>
        </authorList>
    </citation>
    <scope>NUCLEOTIDE SEQUENCE [LARGE SCALE GENOMIC DNA]</scope>
    <source>
        <strain evidence="1 2">DFI.7.95</strain>
    </source>
</reference>
<sequence length="186" mass="21918">MREILQVLNDFQGIIGAILGSATTLIVTDMLKKRGQLKIYLITYKDKFQTFKDVGCSMGNKEDEDFYGYSVKYVIQVYNKSDTPKIMRDFKFVFFKNKKEIYSIVPDNEDTRRYSSYTTNINEMEISNIAPKEIQVLKQSIYIMYEVLDRIEGSDRIELQYRDEKDKKRKVTLSKKVVTKNDYVSE</sequence>
<keyword evidence="2" id="KW-1185">Reference proteome</keyword>
<gene>
    <name evidence="1" type="ORF">NE686_04150</name>
</gene>